<dbReference type="HAMAP" id="MF_00354">
    <property type="entry name" value="Idi_2"/>
    <property type="match status" value="1"/>
</dbReference>
<gene>
    <name evidence="11" type="primary">fni</name>
    <name evidence="13" type="ORF">CYJ27_03215</name>
</gene>
<evidence type="ECO:0000256" key="10">
    <source>
        <dbReference type="ARBA" id="ARBA00025810"/>
    </source>
</evidence>
<feature type="binding site" evidence="11">
    <location>
        <position position="210"/>
    </location>
    <ligand>
        <name>FMN</name>
        <dbReference type="ChEBI" id="CHEBI:58210"/>
    </ligand>
</feature>
<dbReference type="GO" id="GO:0000287">
    <property type="term" value="F:magnesium ion binding"/>
    <property type="evidence" value="ECO:0007669"/>
    <property type="project" value="UniProtKB-UniRule"/>
</dbReference>
<name>A0A2I1K7T2_9LACT</name>
<comment type="caution">
    <text evidence="13">The sequence shown here is derived from an EMBL/GenBank/DDBJ whole genome shotgun (WGS) entry which is preliminary data.</text>
</comment>
<comment type="similarity">
    <text evidence="11">Belongs to the IPP isomerase type 2 family.</text>
</comment>
<keyword evidence="6 11" id="KW-0460">Magnesium</keyword>
<feature type="binding site" evidence="11">
    <location>
        <begin position="3"/>
        <end position="4"/>
    </location>
    <ligand>
        <name>substrate</name>
    </ligand>
</feature>
<evidence type="ECO:0000256" key="4">
    <source>
        <dbReference type="ARBA" id="ARBA00022643"/>
    </source>
</evidence>
<dbReference type="Proteomes" id="UP000234775">
    <property type="component" value="Unassembled WGS sequence"/>
</dbReference>
<evidence type="ECO:0000256" key="7">
    <source>
        <dbReference type="ARBA" id="ARBA00022857"/>
    </source>
</evidence>
<dbReference type="InterPro" id="IPR000262">
    <property type="entry name" value="FMN-dep_DH"/>
</dbReference>
<organism evidence="13 14">
    <name type="scientific">Aerococcus christensenii</name>
    <dbReference type="NCBI Taxonomy" id="87541"/>
    <lineage>
        <taxon>Bacteria</taxon>
        <taxon>Bacillati</taxon>
        <taxon>Bacillota</taxon>
        <taxon>Bacilli</taxon>
        <taxon>Lactobacillales</taxon>
        <taxon>Aerococcaceae</taxon>
        <taxon>Aerococcus</taxon>
    </lineage>
</organism>
<comment type="cofactor">
    <cofactor evidence="11">
        <name>Mg(2+)</name>
        <dbReference type="ChEBI" id="CHEBI:18420"/>
    </cofactor>
</comment>
<evidence type="ECO:0000256" key="2">
    <source>
        <dbReference type="ARBA" id="ARBA00022490"/>
    </source>
</evidence>
<dbReference type="PANTHER" id="PTHR43665:SF1">
    <property type="entry name" value="ISOPENTENYL-DIPHOSPHATE DELTA-ISOMERASE"/>
    <property type="match status" value="1"/>
</dbReference>
<keyword evidence="4 11" id="KW-0288">FMN</keyword>
<keyword evidence="5 11" id="KW-0479">Metal-binding</keyword>
<protein>
    <recommendedName>
        <fullName evidence="11">Isopentenyl-diphosphate delta-isomerase</fullName>
        <shortName evidence="11">IPP isomerase</shortName>
        <ecNumber evidence="11">5.3.3.2</ecNumber>
    </recommendedName>
    <alternativeName>
        <fullName evidence="11">Isopentenyl diphosphate:dimethylallyl diphosphate isomerase</fullName>
    </alternativeName>
    <alternativeName>
        <fullName evidence="11">Isopentenyl pyrophosphate isomerase</fullName>
    </alternativeName>
    <alternativeName>
        <fullName evidence="11">Type 2 isopentenyl diphosphate isomerase</fullName>
        <shortName evidence="11">IDI-2</shortName>
    </alternativeName>
</protein>
<dbReference type="InterPro" id="IPR011179">
    <property type="entry name" value="IPdP_isomerase"/>
</dbReference>
<sequence length="350" mass="38745">MNRKNDHVHLADQFYTPSSSPFDDLRFVHQSLSTVQVDHVDLQTTLFHQNFALPFFINAMTGGSNWTKSLNQKLALVARETGLALESGSLSSALKDPSCQDSFTILRKTAPQNFLIANIGANHTAKDARQVIDLLQADALAVHLNVPQEIAMPEGDRDFRPLQDNLQEILATSPVPVLVKEVGFGLSREAIQSLLDCGAQTIDLSGRGGTNFLQIENARRTEQELAYLEDWGQTTPISLLEAQPFLHQADFIASGGIHTPLQACLALSLGAQAVGMSGEFLHRVLHQEVDDIIAWVHTFQEEMQFILAMLNAPNLSALRHRPLVVLGETRDWCQVRSIDVRPLAQRCQNT</sequence>
<dbReference type="Gene3D" id="3.20.20.70">
    <property type="entry name" value="Aldolase class I"/>
    <property type="match status" value="1"/>
</dbReference>
<evidence type="ECO:0000256" key="11">
    <source>
        <dbReference type="HAMAP-Rule" id="MF_00354"/>
    </source>
</evidence>
<comment type="subcellular location">
    <subcellularLocation>
        <location evidence="11">Cytoplasm</location>
    </subcellularLocation>
</comment>
<dbReference type="GO" id="GO:0004452">
    <property type="term" value="F:isopentenyl-diphosphate delta-isomerase activity"/>
    <property type="evidence" value="ECO:0007669"/>
    <property type="project" value="UniProtKB-UniRule"/>
</dbReference>
<evidence type="ECO:0000256" key="5">
    <source>
        <dbReference type="ARBA" id="ARBA00022723"/>
    </source>
</evidence>
<dbReference type="GO" id="GO:0016491">
    <property type="term" value="F:oxidoreductase activity"/>
    <property type="evidence" value="ECO:0007669"/>
    <property type="project" value="InterPro"/>
</dbReference>
<accession>A0A2I1K7T2</accession>
<dbReference type="GO" id="GO:0070402">
    <property type="term" value="F:NADPH binding"/>
    <property type="evidence" value="ECO:0007669"/>
    <property type="project" value="UniProtKB-UniRule"/>
</dbReference>
<feature type="binding site" evidence="11">
    <location>
        <position position="205"/>
    </location>
    <ligand>
        <name>FMN</name>
        <dbReference type="ChEBI" id="CHEBI:58210"/>
    </ligand>
</feature>
<comment type="catalytic activity">
    <reaction evidence="11">
        <text>isopentenyl diphosphate = dimethylallyl diphosphate</text>
        <dbReference type="Rhea" id="RHEA:23284"/>
        <dbReference type="ChEBI" id="CHEBI:57623"/>
        <dbReference type="ChEBI" id="CHEBI:128769"/>
        <dbReference type="EC" id="5.3.3.2"/>
    </reaction>
</comment>
<dbReference type="NCBIfam" id="TIGR02151">
    <property type="entry name" value="IPP_isom_2"/>
    <property type="match status" value="1"/>
</dbReference>
<feature type="domain" description="FMN-dependent dehydrogenase" evidence="12">
    <location>
        <begin position="163"/>
        <end position="320"/>
    </location>
</feature>
<keyword evidence="3 11" id="KW-0285">Flavoprotein</keyword>
<feature type="binding site" evidence="11">
    <location>
        <position position="149"/>
    </location>
    <ligand>
        <name>Mg(2+)</name>
        <dbReference type="ChEBI" id="CHEBI:18420"/>
    </ligand>
</feature>
<comment type="function">
    <text evidence="11">Involved in the biosynthesis of isoprenoids. Catalyzes the 1,3-allylic rearrangement of the homoallylic substrate isopentenyl (IPP) to its allylic isomer, dimethylallyl diphosphate (DMAPP).</text>
</comment>
<feature type="binding site" evidence="11">
    <location>
        <begin position="59"/>
        <end position="61"/>
    </location>
    <ligand>
        <name>FMN</name>
        <dbReference type="ChEBI" id="CHEBI:58210"/>
    </ligand>
</feature>
<keyword evidence="14" id="KW-1185">Reference proteome</keyword>
<dbReference type="GO" id="GO:0008299">
    <property type="term" value="P:isoprenoid biosynthetic process"/>
    <property type="evidence" value="ECO:0007669"/>
    <property type="project" value="UniProtKB-UniRule"/>
</dbReference>
<evidence type="ECO:0000256" key="8">
    <source>
        <dbReference type="ARBA" id="ARBA00023229"/>
    </source>
</evidence>
<dbReference type="EC" id="5.3.3.2" evidence="11"/>
<keyword evidence="2 11" id="KW-0963">Cytoplasm</keyword>
<evidence type="ECO:0000256" key="9">
    <source>
        <dbReference type="ARBA" id="ARBA00023235"/>
    </source>
</evidence>
<dbReference type="InterPro" id="IPR013785">
    <property type="entry name" value="Aldolase_TIM"/>
</dbReference>
<dbReference type="AlphaFoldDB" id="A0A2I1K7T2"/>
<evidence type="ECO:0000313" key="14">
    <source>
        <dbReference type="Proteomes" id="UP000234775"/>
    </source>
</evidence>
<dbReference type="Pfam" id="PF01070">
    <property type="entry name" value="FMN_dh"/>
    <property type="match status" value="1"/>
</dbReference>
<comment type="cofactor">
    <cofactor evidence="1 11">
        <name>FMN</name>
        <dbReference type="ChEBI" id="CHEBI:58210"/>
    </cofactor>
</comment>
<feature type="binding site" evidence="11">
    <location>
        <position position="180"/>
    </location>
    <ligand>
        <name>FMN</name>
        <dbReference type="ChEBI" id="CHEBI:58210"/>
    </ligand>
</feature>
<dbReference type="GO" id="GO:0005737">
    <property type="term" value="C:cytoplasm"/>
    <property type="evidence" value="ECO:0007669"/>
    <property type="project" value="UniProtKB-SubCell"/>
</dbReference>
<dbReference type="EMBL" id="PKGZ01000002">
    <property type="protein sequence ID" value="PKY91691.1"/>
    <property type="molecule type" value="Genomic_DNA"/>
</dbReference>
<keyword evidence="8 11" id="KW-0414">Isoprene biosynthesis</keyword>
<evidence type="ECO:0000256" key="6">
    <source>
        <dbReference type="ARBA" id="ARBA00022842"/>
    </source>
</evidence>
<dbReference type="CDD" id="cd02811">
    <property type="entry name" value="IDI-2_FMN"/>
    <property type="match status" value="1"/>
</dbReference>
<evidence type="ECO:0000256" key="1">
    <source>
        <dbReference type="ARBA" id="ARBA00001917"/>
    </source>
</evidence>
<dbReference type="GO" id="GO:0010181">
    <property type="term" value="F:FMN binding"/>
    <property type="evidence" value="ECO:0007669"/>
    <property type="project" value="UniProtKB-UniRule"/>
</dbReference>
<proteinExistence type="inferred from homology"/>
<keyword evidence="7 11" id="KW-0521">NADP</keyword>
<dbReference type="RefSeq" id="WP_101659958.1">
    <property type="nucleotide sequence ID" value="NZ_PKGZ01000002.1"/>
</dbReference>
<dbReference type="PIRSF" id="PIRSF003314">
    <property type="entry name" value="IPP_isomerase"/>
    <property type="match status" value="1"/>
</dbReference>
<keyword evidence="9 11" id="KW-0413">Isomerase</keyword>
<feature type="binding site" evidence="11">
    <location>
        <position position="118"/>
    </location>
    <ligand>
        <name>FMN</name>
        <dbReference type="ChEBI" id="CHEBI:58210"/>
    </ligand>
</feature>
<comment type="cofactor">
    <cofactor evidence="11">
        <name>NADPH</name>
        <dbReference type="ChEBI" id="CHEBI:57783"/>
    </cofactor>
</comment>
<evidence type="ECO:0000313" key="13">
    <source>
        <dbReference type="EMBL" id="PKY91691.1"/>
    </source>
</evidence>
<feature type="binding site" evidence="11">
    <location>
        <position position="89"/>
    </location>
    <ligand>
        <name>FMN</name>
        <dbReference type="ChEBI" id="CHEBI:58210"/>
    </ligand>
</feature>
<comment type="caution">
    <text evidence="11">Lacks conserved residue(s) required for the propagation of feature annotation.</text>
</comment>
<dbReference type="SUPFAM" id="SSF51395">
    <property type="entry name" value="FMN-linked oxidoreductases"/>
    <property type="match status" value="1"/>
</dbReference>
<dbReference type="PANTHER" id="PTHR43665">
    <property type="entry name" value="ISOPENTENYL-DIPHOSPHATE DELTA-ISOMERASE"/>
    <property type="match status" value="1"/>
</dbReference>
<feature type="binding site" evidence="11">
    <location>
        <position position="148"/>
    </location>
    <ligand>
        <name>substrate</name>
    </ligand>
</feature>
<evidence type="ECO:0000256" key="3">
    <source>
        <dbReference type="ARBA" id="ARBA00022630"/>
    </source>
</evidence>
<reference evidence="13 14" key="1">
    <citation type="submission" date="2017-12" db="EMBL/GenBank/DDBJ databases">
        <title>Phylogenetic diversity of female urinary microbiome.</title>
        <authorList>
            <person name="Thomas-White K."/>
            <person name="Wolfe A.J."/>
        </authorList>
    </citation>
    <scope>NUCLEOTIDE SEQUENCE [LARGE SCALE GENOMIC DNA]</scope>
    <source>
        <strain evidence="13 14">UMB0844</strain>
    </source>
</reference>
<evidence type="ECO:0000259" key="12">
    <source>
        <dbReference type="Pfam" id="PF01070"/>
    </source>
</evidence>
<feature type="binding site" evidence="11">
    <location>
        <begin position="277"/>
        <end position="278"/>
    </location>
    <ligand>
        <name>FMN</name>
        <dbReference type="ChEBI" id="CHEBI:58210"/>
    </ligand>
</feature>
<comment type="subunit">
    <text evidence="10 11">Homooctamer. Dimer of tetramers.</text>
</comment>